<name>A0A0E9TC77_ANGAN</name>
<evidence type="ECO:0000313" key="1">
    <source>
        <dbReference type="EMBL" id="JAH51221.1"/>
    </source>
</evidence>
<dbReference type="EMBL" id="GBXM01057356">
    <property type="protein sequence ID" value="JAH51221.1"/>
    <property type="molecule type" value="Transcribed_RNA"/>
</dbReference>
<accession>A0A0E9TC77</accession>
<reference evidence="1" key="1">
    <citation type="submission" date="2014-11" db="EMBL/GenBank/DDBJ databases">
        <authorList>
            <person name="Amaro Gonzalez C."/>
        </authorList>
    </citation>
    <scope>NUCLEOTIDE SEQUENCE</scope>
</reference>
<organism evidence="1">
    <name type="scientific">Anguilla anguilla</name>
    <name type="common">European freshwater eel</name>
    <name type="synonym">Muraena anguilla</name>
    <dbReference type="NCBI Taxonomy" id="7936"/>
    <lineage>
        <taxon>Eukaryota</taxon>
        <taxon>Metazoa</taxon>
        <taxon>Chordata</taxon>
        <taxon>Craniata</taxon>
        <taxon>Vertebrata</taxon>
        <taxon>Euteleostomi</taxon>
        <taxon>Actinopterygii</taxon>
        <taxon>Neopterygii</taxon>
        <taxon>Teleostei</taxon>
        <taxon>Anguilliformes</taxon>
        <taxon>Anguillidae</taxon>
        <taxon>Anguilla</taxon>
    </lineage>
</organism>
<reference evidence="1" key="2">
    <citation type="journal article" date="2015" name="Fish Shellfish Immunol.">
        <title>Early steps in the European eel (Anguilla anguilla)-Vibrio vulnificus interaction in the gills: Role of the RtxA13 toxin.</title>
        <authorList>
            <person name="Callol A."/>
            <person name="Pajuelo D."/>
            <person name="Ebbesson L."/>
            <person name="Teles M."/>
            <person name="MacKenzie S."/>
            <person name="Amaro C."/>
        </authorList>
    </citation>
    <scope>NUCLEOTIDE SEQUENCE</scope>
</reference>
<sequence length="30" mass="3447">MNAASEIFSGLVVHQGLWKWAVFFSLHRQS</sequence>
<proteinExistence type="predicted"/>
<protein>
    <submittedName>
        <fullName evidence="1">Uncharacterized protein</fullName>
    </submittedName>
</protein>
<dbReference type="AlphaFoldDB" id="A0A0E9TC77"/>